<name>A0A3R7LC07_9TRYP</name>
<organism evidence="2 3">
    <name type="scientific">Trypanosoma conorhini</name>
    <dbReference type="NCBI Taxonomy" id="83891"/>
    <lineage>
        <taxon>Eukaryota</taxon>
        <taxon>Discoba</taxon>
        <taxon>Euglenozoa</taxon>
        <taxon>Kinetoplastea</taxon>
        <taxon>Metakinetoplastina</taxon>
        <taxon>Trypanosomatida</taxon>
        <taxon>Trypanosomatidae</taxon>
        <taxon>Trypanosoma</taxon>
    </lineage>
</organism>
<keyword evidence="1" id="KW-0812">Transmembrane</keyword>
<gene>
    <name evidence="2" type="ORF">Tco025E_03738</name>
</gene>
<feature type="transmembrane region" description="Helical" evidence="1">
    <location>
        <begin position="6"/>
        <end position="24"/>
    </location>
</feature>
<dbReference type="GeneID" id="40317349"/>
<accession>A0A3R7LC07</accession>
<reference evidence="2 3" key="1">
    <citation type="journal article" date="2018" name="BMC Genomics">
        <title>Genomic comparison of Trypanosoma conorhini and Trypanosoma rangeli to Trypanosoma cruzi strains of high and low virulence.</title>
        <authorList>
            <person name="Bradwell K.R."/>
            <person name="Koparde V.N."/>
            <person name="Matveyev A.V."/>
            <person name="Serrano M.G."/>
            <person name="Alves J.M."/>
            <person name="Parikh H."/>
            <person name="Huang B."/>
            <person name="Lee V."/>
            <person name="Espinosa-Alvarez O."/>
            <person name="Ortiz P.A."/>
            <person name="Costa-Martins A.G."/>
            <person name="Teixeira M.M."/>
            <person name="Buck G.A."/>
        </authorList>
    </citation>
    <scope>NUCLEOTIDE SEQUENCE [LARGE SCALE GENOMIC DNA]</scope>
    <source>
        <strain evidence="2 3">025E</strain>
    </source>
</reference>
<feature type="transmembrane region" description="Helical" evidence="1">
    <location>
        <begin position="31"/>
        <end position="57"/>
    </location>
</feature>
<dbReference type="AlphaFoldDB" id="A0A3R7LC07"/>
<feature type="transmembrane region" description="Helical" evidence="1">
    <location>
        <begin position="86"/>
        <end position="109"/>
    </location>
</feature>
<keyword evidence="1" id="KW-0472">Membrane</keyword>
<sequence>MSVTDTLGPLFTFLIVVNVMGTAMPLVRHRFVWYTLAFVLFGFAGLFLMLAVIFLLADSAVSLYDVNTKGEVRVQATVPFDPASFFLVNVTMTTLMSTAVLAMVAWLCYQSRKSWHVYILPMLRDLNALEQSVWSNALDLRDRVVPDSL</sequence>
<dbReference type="Proteomes" id="UP000284403">
    <property type="component" value="Unassembled WGS sequence"/>
</dbReference>
<evidence type="ECO:0000256" key="1">
    <source>
        <dbReference type="SAM" id="Phobius"/>
    </source>
</evidence>
<dbReference type="RefSeq" id="XP_029229228.1">
    <property type="nucleotide sequence ID" value="XM_029370656.1"/>
</dbReference>
<evidence type="ECO:0000313" key="3">
    <source>
        <dbReference type="Proteomes" id="UP000284403"/>
    </source>
</evidence>
<comment type="caution">
    <text evidence="2">The sequence shown here is derived from an EMBL/GenBank/DDBJ whole genome shotgun (WGS) entry which is preliminary data.</text>
</comment>
<evidence type="ECO:0000313" key="2">
    <source>
        <dbReference type="EMBL" id="RNF20510.1"/>
    </source>
</evidence>
<protein>
    <submittedName>
        <fullName evidence="2">Uncharacterized protein</fullName>
    </submittedName>
</protein>
<dbReference type="OrthoDB" id="246070at2759"/>
<keyword evidence="1" id="KW-1133">Transmembrane helix</keyword>
<proteinExistence type="predicted"/>
<keyword evidence="3" id="KW-1185">Reference proteome</keyword>
<dbReference type="EMBL" id="MKKU01000177">
    <property type="protein sequence ID" value="RNF20510.1"/>
    <property type="molecule type" value="Genomic_DNA"/>
</dbReference>